<evidence type="ECO:0000256" key="11">
    <source>
        <dbReference type="ARBA" id="ARBA00023136"/>
    </source>
</evidence>
<dbReference type="GO" id="GO:0042910">
    <property type="term" value="F:xenobiotic transmembrane transporter activity"/>
    <property type="evidence" value="ECO:0007669"/>
    <property type="project" value="InterPro"/>
</dbReference>
<feature type="transmembrane region" description="Helical" evidence="13">
    <location>
        <begin position="34"/>
        <end position="51"/>
    </location>
</feature>
<proteinExistence type="inferred from homology"/>
<keyword evidence="7" id="KW-1003">Cell membrane</keyword>
<dbReference type="EMBL" id="RAYQ01000023">
    <property type="protein sequence ID" value="RKI89405.1"/>
    <property type="molecule type" value="Genomic_DNA"/>
</dbReference>
<feature type="transmembrane region" description="Helical" evidence="13">
    <location>
        <begin position="217"/>
        <end position="240"/>
    </location>
</feature>
<dbReference type="NCBIfam" id="TIGR00797">
    <property type="entry name" value="matE"/>
    <property type="match status" value="1"/>
</dbReference>
<dbReference type="GO" id="GO:0005886">
    <property type="term" value="C:plasma membrane"/>
    <property type="evidence" value="ECO:0007669"/>
    <property type="project" value="UniProtKB-SubCell"/>
</dbReference>
<evidence type="ECO:0000256" key="3">
    <source>
        <dbReference type="ARBA" id="ARBA00010199"/>
    </source>
</evidence>
<evidence type="ECO:0000256" key="13">
    <source>
        <dbReference type="SAM" id="Phobius"/>
    </source>
</evidence>
<feature type="transmembrane region" description="Helical" evidence="13">
    <location>
        <begin position="157"/>
        <end position="177"/>
    </location>
</feature>
<feature type="transmembrane region" description="Helical" evidence="13">
    <location>
        <begin position="81"/>
        <end position="105"/>
    </location>
</feature>
<dbReference type="AlphaFoldDB" id="A0A3A9AST9"/>
<feature type="transmembrane region" description="Helical" evidence="13">
    <location>
        <begin position="344"/>
        <end position="366"/>
    </location>
</feature>
<feature type="transmembrane region" description="Helical" evidence="13">
    <location>
        <begin position="186"/>
        <end position="205"/>
    </location>
</feature>
<dbReference type="InterPro" id="IPR048279">
    <property type="entry name" value="MdtK-like"/>
</dbReference>
<dbReference type="Pfam" id="PF01554">
    <property type="entry name" value="MatE"/>
    <property type="match status" value="2"/>
</dbReference>
<evidence type="ECO:0000256" key="1">
    <source>
        <dbReference type="ARBA" id="ARBA00003408"/>
    </source>
</evidence>
<dbReference type="Proteomes" id="UP000280696">
    <property type="component" value="Unassembled WGS sequence"/>
</dbReference>
<evidence type="ECO:0000256" key="2">
    <source>
        <dbReference type="ARBA" id="ARBA00004651"/>
    </source>
</evidence>
<dbReference type="InterPro" id="IPR002528">
    <property type="entry name" value="MATE_fam"/>
</dbReference>
<evidence type="ECO:0000256" key="8">
    <source>
        <dbReference type="ARBA" id="ARBA00022692"/>
    </source>
</evidence>
<dbReference type="OrthoDB" id="9780160at2"/>
<keyword evidence="15" id="KW-1185">Reference proteome</keyword>
<dbReference type="CDD" id="cd13134">
    <property type="entry name" value="MATE_like_8"/>
    <property type="match status" value="1"/>
</dbReference>
<accession>A0A3A9AST9</accession>
<evidence type="ECO:0000256" key="9">
    <source>
        <dbReference type="ARBA" id="ARBA00022989"/>
    </source>
</evidence>
<name>A0A3A9AST9_9FIRM</name>
<evidence type="ECO:0000256" key="10">
    <source>
        <dbReference type="ARBA" id="ARBA00023065"/>
    </source>
</evidence>
<keyword evidence="9 13" id="KW-1133">Transmembrane helix</keyword>
<organism evidence="14 15">
    <name type="scientific">Parablautia intestinalis</name>
    <dbReference type="NCBI Taxonomy" id="2320100"/>
    <lineage>
        <taxon>Bacteria</taxon>
        <taxon>Bacillati</taxon>
        <taxon>Bacillota</taxon>
        <taxon>Clostridia</taxon>
        <taxon>Lachnospirales</taxon>
        <taxon>Lachnospiraceae</taxon>
        <taxon>Parablautia</taxon>
    </lineage>
</organism>
<evidence type="ECO:0000256" key="7">
    <source>
        <dbReference type="ARBA" id="ARBA00022475"/>
    </source>
</evidence>
<comment type="caution">
    <text evidence="14">The sequence shown here is derived from an EMBL/GenBank/DDBJ whole genome shotgun (WGS) entry which is preliminary data.</text>
</comment>
<reference evidence="14 15" key="1">
    <citation type="submission" date="2018-09" db="EMBL/GenBank/DDBJ databases">
        <title>Murine metabolic-syndrome-specific gut microbial biobank.</title>
        <authorList>
            <person name="Liu C."/>
        </authorList>
    </citation>
    <scope>NUCLEOTIDE SEQUENCE [LARGE SCALE GENOMIC DNA]</scope>
    <source>
        <strain evidence="14 15">0.1xD8-82</strain>
    </source>
</reference>
<comment type="subcellular location">
    <subcellularLocation>
        <location evidence="2">Cell membrane</location>
        <topology evidence="2">Multi-pass membrane protein</topology>
    </subcellularLocation>
</comment>
<keyword evidence="10" id="KW-0406">Ion transport</keyword>
<gene>
    <name evidence="14" type="ORF">D7V94_18295</name>
</gene>
<dbReference type="PIRSF" id="PIRSF006603">
    <property type="entry name" value="DinF"/>
    <property type="match status" value="1"/>
</dbReference>
<comment type="function">
    <text evidence="1">Multidrug efflux pump.</text>
</comment>
<dbReference type="PANTHER" id="PTHR43298">
    <property type="entry name" value="MULTIDRUG RESISTANCE PROTEIN NORM-RELATED"/>
    <property type="match status" value="1"/>
</dbReference>
<feature type="transmembrane region" description="Helical" evidence="13">
    <location>
        <begin position="418"/>
        <end position="437"/>
    </location>
</feature>
<evidence type="ECO:0000256" key="12">
    <source>
        <dbReference type="ARBA" id="ARBA00031636"/>
    </source>
</evidence>
<evidence type="ECO:0000313" key="15">
    <source>
        <dbReference type="Proteomes" id="UP000280696"/>
    </source>
</evidence>
<dbReference type="GO" id="GO:0006811">
    <property type="term" value="P:monoatomic ion transport"/>
    <property type="evidence" value="ECO:0007669"/>
    <property type="project" value="UniProtKB-KW"/>
</dbReference>
<evidence type="ECO:0000256" key="6">
    <source>
        <dbReference type="ARBA" id="ARBA00022449"/>
    </source>
</evidence>
<dbReference type="InterPro" id="IPR050222">
    <property type="entry name" value="MATE_MdtK"/>
</dbReference>
<feature type="transmembrane region" description="Helical" evidence="13">
    <location>
        <begin position="117"/>
        <end position="137"/>
    </location>
</feature>
<evidence type="ECO:0000256" key="5">
    <source>
        <dbReference type="ARBA" id="ARBA00022448"/>
    </source>
</evidence>
<dbReference type="GO" id="GO:0015297">
    <property type="term" value="F:antiporter activity"/>
    <property type="evidence" value="ECO:0007669"/>
    <property type="project" value="UniProtKB-KW"/>
</dbReference>
<feature type="transmembrane region" description="Helical" evidence="13">
    <location>
        <begin position="386"/>
        <end position="406"/>
    </location>
</feature>
<evidence type="ECO:0000313" key="14">
    <source>
        <dbReference type="EMBL" id="RKI89405.1"/>
    </source>
</evidence>
<protein>
    <recommendedName>
        <fullName evidence="4">Probable multidrug resistance protein NorM</fullName>
    </recommendedName>
    <alternativeName>
        <fullName evidence="12">Multidrug-efflux transporter</fullName>
    </alternativeName>
</protein>
<dbReference type="PANTHER" id="PTHR43298:SF2">
    <property type="entry name" value="FMN_FAD EXPORTER YEEO-RELATED"/>
    <property type="match status" value="1"/>
</dbReference>
<keyword evidence="11 13" id="KW-0472">Membrane</keyword>
<comment type="similarity">
    <text evidence="3">Belongs to the multi antimicrobial extrusion (MATE) (TC 2.A.66.1) family.</text>
</comment>
<sequence>MFVDMSGKCGGWIYWLLKAWRIRMKFRITKEKEFYRRVFLIMLPVAAQQAINMGVNMMDTIMLGNFGEVQLSASSLANSFYMLYGILCMGIIGGCSVLVSQYWGAGNLEKAREVFSLAFRLAAVLGFAFAIVTWLIPGTIMQLFTSDPEVIEAGVRYLKITAFIYMIHGTSQVVAFLMRSVRQAQLGLYVSIISFFANIFANWVFIFGKLGAPRMEIAGAALGTLIARCVEFLVTFLYVLKIDQKLKLKVSDFLHNPERSLYRKYFQVGAPALVSDGLLGLGSTAISMVLGRMGSDVVAANSICMVVDRLFTVVVQGISNASGIITGNTIGEGKPDKAQEQGETFYLLSILCGILSTILVSIGGPLTIRLYNLQPETITVTKSMMYAYAVVMFFSAVQSIMTKGVLRGGGDTKFLLKADVLFMWLVSIPLGILAGLVLHAPGWVAVICLRIDFAIKSIWCVSRLKSGKWIKNITVET</sequence>
<keyword evidence="5" id="KW-0813">Transport</keyword>
<evidence type="ECO:0000256" key="4">
    <source>
        <dbReference type="ARBA" id="ARBA00020268"/>
    </source>
</evidence>
<keyword evidence="6" id="KW-0050">Antiport</keyword>
<keyword evidence="8 13" id="KW-0812">Transmembrane</keyword>